<evidence type="ECO:0000313" key="3">
    <source>
        <dbReference type="Proteomes" id="UP000029669"/>
    </source>
</evidence>
<organism evidence="2 3">
    <name type="scientific">Thermoanaerobacter kivui</name>
    <name type="common">Acetogenium kivui</name>
    <dbReference type="NCBI Taxonomy" id="2325"/>
    <lineage>
        <taxon>Bacteria</taxon>
        <taxon>Bacillati</taxon>
        <taxon>Bacillota</taxon>
        <taxon>Clostridia</taxon>
        <taxon>Thermoanaerobacterales</taxon>
        <taxon>Thermoanaerobacteraceae</taxon>
        <taxon>Thermoanaerobacter</taxon>
    </lineage>
</organism>
<keyword evidence="1" id="KW-0175">Coiled coil</keyword>
<proteinExistence type="predicted"/>
<dbReference type="HOGENOM" id="CLU_120887_1_3_9"/>
<dbReference type="Pfam" id="PF09548">
    <property type="entry name" value="Spore_III_AB"/>
    <property type="match status" value="1"/>
</dbReference>
<evidence type="ECO:0000256" key="1">
    <source>
        <dbReference type="SAM" id="Coils"/>
    </source>
</evidence>
<name>A0A097ARD2_THEKI</name>
<accession>A0A097ARD2</accession>
<feature type="coiled-coil region" evidence="1">
    <location>
        <begin position="97"/>
        <end position="127"/>
    </location>
</feature>
<protein>
    <submittedName>
        <fullName evidence="2">Stage III sporulation protein AB</fullName>
    </submittedName>
</protein>
<keyword evidence="3" id="KW-1185">Reference proteome</keyword>
<dbReference type="EMBL" id="CP009170">
    <property type="protein sequence ID" value="AIS52369.1"/>
    <property type="molecule type" value="Genomic_DNA"/>
</dbReference>
<gene>
    <name evidence="2" type="primary">spoIIIAB</name>
    <name evidence="2" type="ORF">TKV_c11980</name>
</gene>
<dbReference type="STRING" id="2325.TKV_c11980"/>
<dbReference type="eggNOG" id="ENOG5032S0Q">
    <property type="taxonomic scope" value="Bacteria"/>
</dbReference>
<sequence length="141" mass="15995">MLKSLISSLNLFKIEVTYSKSPLNEILTAISQSADKTIKFIFSKTAEMLSQNEGYTAGEAWEIALNEWNSDYLKKEDKEILKSFGYGLGNSDVYNQEKNFDLAIELLKRQLSNAEEESKKNEKLYKNIGVLTGLAIIILFL</sequence>
<dbReference type="InterPro" id="IPR014198">
    <property type="entry name" value="Spore_III_AB"/>
</dbReference>
<dbReference type="Proteomes" id="UP000029669">
    <property type="component" value="Chromosome"/>
</dbReference>
<dbReference type="AlphaFoldDB" id="A0A097ARD2"/>
<dbReference type="KEGG" id="tki:TKV_c11980"/>
<reference evidence="3" key="1">
    <citation type="journal article" date="2015" name="Genome Announc.">
        <title>Whole-Genome Sequences of 80 Environmental and Clinical Isolates of Burkholderia pseudomallei.</title>
        <authorList>
            <person name="Johnson S.L."/>
            <person name="Baker A.L."/>
            <person name="Chain P.S."/>
            <person name="Currie B.J."/>
            <person name="Daligault H.E."/>
            <person name="Davenport K.W."/>
            <person name="Davis C.B."/>
            <person name="Inglis T.J."/>
            <person name="Kaestli M."/>
            <person name="Koren S."/>
            <person name="Mayo M."/>
            <person name="Merritt A.J."/>
            <person name="Price E.P."/>
            <person name="Sarovich D.S."/>
            <person name="Warner J."/>
            <person name="Rosovitz M.J."/>
        </authorList>
    </citation>
    <scope>NUCLEOTIDE SEQUENCE [LARGE SCALE GENOMIC DNA]</scope>
    <source>
        <strain evidence="3">DSM 2030</strain>
    </source>
</reference>
<evidence type="ECO:0000313" key="2">
    <source>
        <dbReference type="EMBL" id="AIS52369.1"/>
    </source>
</evidence>
<dbReference type="PIRSF" id="PIRSF021435">
    <property type="entry name" value="SpoIIIAB"/>
    <property type="match status" value="1"/>
</dbReference>